<dbReference type="InterPro" id="IPR017932">
    <property type="entry name" value="GATase_2_dom"/>
</dbReference>
<dbReference type="InterPro" id="IPR029055">
    <property type="entry name" value="Ntn_hydrolases_N"/>
</dbReference>
<comment type="caution">
    <text evidence="2">The sequence shown here is derived from an EMBL/GenBank/DDBJ whole genome shotgun (WGS) entry which is preliminary data.</text>
</comment>
<evidence type="ECO:0000259" key="1">
    <source>
        <dbReference type="PROSITE" id="PS51278"/>
    </source>
</evidence>
<keyword evidence="3" id="KW-1185">Reference proteome</keyword>
<dbReference type="CDD" id="cd01908">
    <property type="entry name" value="YafJ"/>
    <property type="match status" value="1"/>
</dbReference>
<keyword evidence="2" id="KW-0808">Transferase</keyword>
<proteinExistence type="predicted"/>
<dbReference type="EMBL" id="VYSG01000004">
    <property type="protein sequence ID" value="NEG70501.1"/>
    <property type="molecule type" value="Genomic_DNA"/>
</dbReference>
<dbReference type="Gene3D" id="3.60.20.10">
    <property type="entry name" value="Glutamine Phosphoribosylpyrophosphate, subunit 1, domain 1"/>
    <property type="match status" value="1"/>
</dbReference>
<accession>A0A6I5N9N0</accession>
<evidence type="ECO:0000313" key="2">
    <source>
        <dbReference type="EMBL" id="NEG70501.1"/>
    </source>
</evidence>
<gene>
    <name evidence="2" type="ORF">F6S87_07840</name>
</gene>
<dbReference type="SUPFAM" id="SSF56235">
    <property type="entry name" value="N-terminal nucleophile aminohydrolases (Ntn hydrolases)"/>
    <property type="match status" value="1"/>
</dbReference>
<name>A0A6I5N9N0_9BIFI</name>
<dbReference type="RefSeq" id="WP_163228106.1">
    <property type="nucleotide sequence ID" value="NZ_VYSG01000004.1"/>
</dbReference>
<dbReference type="Proteomes" id="UP000469292">
    <property type="component" value="Unassembled WGS sequence"/>
</dbReference>
<dbReference type="Pfam" id="PF13522">
    <property type="entry name" value="GATase_6"/>
    <property type="match status" value="1"/>
</dbReference>
<sequence>MCRLLGYATASFNTSLQEVLGLEATAQYRGLSEIHNDGWGAALVNEPDQPGNTYDGGEPTPETGMAIYRNTVAARFDSLFDDLASIRARGALWHLRLASSHLPLILENQQPFYASGLSFIHNGDISDANGVNIVHNRDYPISHNLVEATGGRSDSAIFFAIVLEYLGFGFELPESVAQAVRELRCAYPLSSYNCMVQSKDQFVALHACGRDGTPARVQQVYDHYGRGADAKDYRMLRYRGVKDDEGNVHGVVVASTGFGQPAADGWKDLPNNQMIIASNRTGEFRIAKI</sequence>
<keyword evidence="2" id="KW-0315">Glutamine amidotransferase</keyword>
<reference evidence="2 3" key="1">
    <citation type="submission" date="2019-09" db="EMBL/GenBank/DDBJ databases">
        <title>Phylogenetic characterization of a novel taxon of the genus Bifidobacterium: Bifidobacterium choloepi sp. nov.</title>
        <authorList>
            <person name="Modesto M."/>
            <person name="Satti M."/>
        </authorList>
    </citation>
    <scope>NUCLEOTIDE SEQUENCE [LARGE SCALE GENOMIC DNA]</scope>
    <source>
        <strain evidence="2 3">BRDM6</strain>
    </source>
</reference>
<protein>
    <submittedName>
        <fullName evidence="2">Class II glutamine amidotransferase</fullName>
    </submittedName>
</protein>
<dbReference type="PROSITE" id="PS51278">
    <property type="entry name" value="GATASE_TYPE_2"/>
    <property type="match status" value="1"/>
</dbReference>
<dbReference type="GO" id="GO:0016740">
    <property type="term" value="F:transferase activity"/>
    <property type="evidence" value="ECO:0007669"/>
    <property type="project" value="UniProtKB-KW"/>
</dbReference>
<dbReference type="AlphaFoldDB" id="A0A6I5N9N0"/>
<feature type="domain" description="Glutamine amidotransferase type-2" evidence="1">
    <location>
        <begin position="2"/>
        <end position="280"/>
    </location>
</feature>
<organism evidence="2 3">
    <name type="scientific">Bifidobacterium choloepi</name>
    <dbReference type="NCBI Taxonomy" id="2614131"/>
    <lineage>
        <taxon>Bacteria</taxon>
        <taxon>Bacillati</taxon>
        <taxon>Actinomycetota</taxon>
        <taxon>Actinomycetes</taxon>
        <taxon>Bifidobacteriales</taxon>
        <taxon>Bifidobacteriaceae</taxon>
        <taxon>Bifidobacterium</taxon>
    </lineage>
</organism>
<evidence type="ECO:0000313" key="3">
    <source>
        <dbReference type="Proteomes" id="UP000469292"/>
    </source>
</evidence>